<dbReference type="InterPro" id="IPR012093">
    <property type="entry name" value="Pirin"/>
</dbReference>
<evidence type="ECO:0000256" key="1">
    <source>
        <dbReference type="ARBA" id="ARBA00008416"/>
    </source>
</evidence>
<dbReference type="SUPFAM" id="SSF51182">
    <property type="entry name" value="RmlC-like cupins"/>
    <property type="match status" value="1"/>
</dbReference>
<dbReference type="GO" id="GO:0008127">
    <property type="term" value="F:quercetin 2,3-dioxygenase activity"/>
    <property type="evidence" value="ECO:0007669"/>
    <property type="project" value="UniProtKB-EC"/>
</dbReference>
<dbReference type="InterPro" id="IPR011051">
    <property type="entry name" value="RmlC_Cupin_sf"/>
</dbReference>
<comment type="similarity">
    <text evidence="1">Belongs to the pirin family.</text>
</comment>
<dbReference type="PANTHER" id="PTHR43212:SF3">
    <property type="entry name" value="QUERCETIN 2,3-DIOXYGENASE"/>
    <property type="match status" value="1"/>
</dbReference>
<evidence type="ECO:0000313" key="4">
    <source>
        <dbReference type="EMBL" id="OIQ97764.1"/>
    </source>
</evidence>
<feature type="domain" description="Quercetin 2,3-dioxygenase C-terminal cupin" evidence="3">
    <location>
        <begin position="146"/>
        <end position="231"/>
    </location>
</feature>
<accession>A0A1J5S0D5</accession>
<dbReference type="CDD" id="cd20311">
    <property type="entry name" value="cupin_Yhhw_C"/>
    <property type="match status" value="1"/>
</dbReference>
<sequence length="232" mass="25536">MIRLRPSAARGHADHGWLKSYHSFSFADYYDPDEMGWGALRVINEDFVQAGQGFGRHGHRDMEIVTYLLAGPLEHKDSMGNGTVFRRPEVQRMSAGSGVQHSEFNPAADEGVHLLQIWIEPDVRGIAPEYEQKEFSDRDKRGRLLLIASPDGAQGSLTIHQDARLYASLLAPGEKLNHSLAPGRRAYLHLVSGELTVNGRRLVGGDGAKIADETALALAANTESELLLFDLP</sequence>
<organism evidence="4">
    <name type="scientific">mine drainage metagenome</name>
    <dbReference type="NCBI Taxonomy" id="410659"/>
    <lineage>
        <taxon>unclassified sequences</taxon>
        <taxon>metagenomes</taxon>
        <taxon>ecological metagenomes</taxon>
    </lineage>
</organism>
<dbReference type="InterPro" id="IPR014710">
    <property type="entry name" value="RmlC-like_jellyroll"/>
</dbReference>
<comment type="caution">
    <text evidence="4">The sequence shown here is derived from an EMBL/GenBank/DDBJ whole genome shotgun (WGS) entry which is preliminary data.</text>
</comment>
<dbReference type="Pfam" id="PF17954">
    <property type="entry name" value="Pirin_C_2"/>
    <property type="match status" value="1"/>
</dbReference>
<dbReference type="PANTHER" id="PTHR43212">
    <property type="entry name" value="QUERCETIN 2,3-DIOXYGENASE"/>
    <property type="match status" value="1"/>
</dbReference>
<name>A0A1J5S0D5_9ZZZZ</name>
<dbReference type="CDD" id="cd02910">
    <property type="entry name" value="cupin_Yhhw_N"/>
    <property type="match status" value="1"/>
</dbReference>
<evidence type="ECO:0000259" key="3">
    <source>
        <dbReference type="Pfam" id="PF17954"/>
    </source>
</evidence>
<keyword evidence="4" id="KW-0223">Dioxygenase</keyword>
<evidence type="ECO:0000259" key="2">
    <source>
        <dbReference type="Pfam" id="PF02678"/>
    </source>
</evidence>
<keyword evidence="4" id="KW-0560">Oxidoreductase</keyword>
<feature type="domain" description="Pirin N-terminal" evidence="2">
    <location>
        <begin position="9"/>
        <end position="119"/>
    </location>
</feature>
<dbReference type="AlphaFoldDB" id="A0A1J5S0D5"/>
<gene>
    <name evidence="4" type="primary">yhhW_12</name>
    <name evidence="4" type="ORF">GALL_202340</name>
</gene>
<proteinExistence type="inferred from homology"/>
<dbReference type="Pfam" id="PF02678">
    <property type="entry name" value="Pirin"/>
    <property type="match status" value="1"/>
</dbReference>
<dbReference type="InterPro" id="IPR003829">
    <property type="entry name" value="Pirin_N_dom"/>
</dbReference>
<protein>
    <submittedName>
        <fullName evidence="4">Quercetin 2,3-dioxygenase</fullName>
        <ecNumber evidence="4">1.13.11.24</ecNumber>
    </submittedName>
</protein>
<dbReference type="EC" id="1.13.11.24" evidence="4"/>
<dbReference type="EMBL" id="MLJW01000128">
    <property type="protein sequence ID" value="OIQ97764.1"/>
    <property type="molecule type" value="Genomic_DNA"/>
</dbReference>
<dbReference type="InterPro" id="IPR041602">
    <property type="entry name" value="Quercetinase_C"/>
</dbReference>
<dbReference type="PIRSF" id="PIRSF006232">
    <property type="entry name" value="Pirin"/>
    <property type="match status" value="1"/>
</dbReference>
<reference evidence="4" key="1">
    <citation type="submission" date="2016-10" db="EMBL/GenBank/DDBJ databases">
        <title>Sequence of Gallionella enrichment culture.</title>
        <authorList>
            <person name="Poehlein A."/>
            <person name="Muehling M."/>
            <person name="Daniel R."/>
        </authorList>
    </citation>
    <scope>NUCLEOTIDE SEQUENCE</scope>
</reference>
<dbReference type="Gene3D" id="2.60.120.10">
    <property type="entry name" value="Jelly Rolls"/>
    <property type="match status" value="2"/>
</dbReference>